<evidence type="ECO:0000313" key="2">
    <source>
        <dbReference type="EMBL" id="KAA6338329.1"/>
    </source>
</evidence>
<dbReference type="InterPro" id="IPR000182">
    <property type="entry name" value="GNAT_dom"/>
</dbReference>
<protein>
    <recommendedName>
        <fullName evidence="1">N-acetyltransferase domain-containing protein</fullName>
    </recommendedName>
</protein>
<evidence type="ECO:0000259" key="1">
    <source>
        <dbReference type="PROSITE" id="PS51186"/>
    </source>
</evidence>
<feature type="domain" description="N-acetyltransferase" evidence="1">
    <location>
        <begin position="5"/>
        <end position="180"/>
    </location>
</feature>
<dbReference type="PANTHER" id="PTHR43415:SF5">
    <property type="entry name" value="ACETYLTRANSFERASE"/>
    <property type="match status" value="1"/>
</dbReference>
<accession>A0A5J4RX48</accession>
<gene>
    <name evidence="2" type="ORF">EZS27_013656</name>
</gene>
<dbReference type="Pfam" id="PF13302">
    <property type="entry name" value="Acetyltransf_3"/>
    <property type="match status" value="1"/>
</dbReference>
<dbReference type="AlphaFoldDB" id="A0A5J4RX48"/>
<dbReference type="Gene3D" id="3.40.630.30">
    <property type="match status" value="1"/>
</dbReference>
<comment type="caution">
    <text evidence="2">The sequence shown here is derived from an EMBL/GenBank/DDBJ whole genome shotgun (WGS) entry which is preliminary data.</text>
</comment>
<dbReference type="SUPFAM" id="SSF55729">
    <property type="entry name" value="Acyl-CoA N-acyltransferases (Nat)"/>
    <property type="match status" value="1"/>
</dbReference>
<dbReference type="PROSITE" id="PS51186">
    <property type="entry name" value="GNAT"/>
    <property type="match status" value="1"/>
</dbReference>
<reference evidence="2" key="1">
    <citation type="submission" date="2019-03" db="EMBL/GenBank/DDBJ databases">
        <title>Single cell metagenomics reveals metabolic interactions within the superorganism composed of flagellate Streblomastix strix and complex community of Bacteroidetes bacteria on its surface.</title>
        <authorList>
            <person name="Treitli S.C."/>
            <person name="Kolisko M."/>
            <person name="Husnik F."/>
            <person name="Keeling P."/>
            <person name="Hampl V."/>
        </authorList>
    </citation>
    <scope>NUCLEOTIDE SEQUENCE</scope>
    <source>
        <strain evidence="2">STM</strain>
    </source>
</reference>
<dbReference type="GO" id="GO:0016747">
    <property type="term" value="F:acyltransferase activity, transferring groups other than amino-acyl groups"/>
    <property type="evidence" value="ECO:0007669"/>
    <property type="project" value="InterPro"/>
</dbReference>
<name>A0A5J4RX48_9ZZZZ</name>
<organism evidence="2">
    <name type="scientific">termite gut metagenome</name>
    <dbReference type="NCBI Taxonomy" id="433724"/>
    <lineage>
        <taxon>unclassified sequences</taxon>
        <taxon>metagenomes</taxon>
        <taxon>organismal metagenomes</taxon>
    </lineage>
</organism>
<proteinExistence type="predicted"/>
<sequence length="182" mass="21371">MDFKVKFRAFKLGDEVFINKLREDEEMEKKIGGFKRFVSIDREEKWVRDVILGDSQTIFYFAVTKIESSDIIGYISISDIDYRNGTCVWGGMKLDQNEFGKGYGTQIALLTLKYIFEELRMVRCSAACQEEHTVILKIFEKVGYKREGLMRKSLFKNGKHINQWLLSAVDEDYENIKKKYNL</sequence>
<dbReference type="EMBL" id="SNRY01000626">
    <property type="protein sequence ID" value="KAA6338329.1"/>
    <property type="molecule type" value="Genomic_DNA"/>
</dbReference>
<dbReference type="PANTHER" id="PTHR43415">
    <property type="entry name" value="SPERMIDINE N(1)-ACETYLTRANSFERASE"/>
    <property type="match status" value="1"/>
</dbReference>
<dbReference type="InterPro" id="IPR016181">
    <property type="entry name" value="Acyl_CoA_acyltransferase"/>
</dbReference>